<evidence type="ECO:0008006" key="5">
    <source>
        <dbReference type="Google" id="ProtNLM"/>
    </source>
</evidence>
<feature type="signal peptide" evidence="2">
    <location>
        <begin position="1"/>
        <end position="25"/>
    </location>
</feature>
<dbReference type="AlphaFoldDB" id="Q4D9A0"/>
<evidence type="ECO:0000313" key="3">
    <source>
        <dbReference type="EMBL" id="EAN89105.1"/>
    </source>
</evidence>
<dbReference type="PaxDb" id="353153-Q4D9A0"/>
<dbReference type="KEGG" id="tcr:510697.90"/>
<protein>
    <recommendedName>
        <fullName evidence="5">Secreted protein</fullName>
    </recommendedName>
</protein>
<dbReference type="RefSeq" id="XP_810956.1">
    <property type="nucleotide sequence ID" value="XM_805863.1"/>
</dbReference>
<reference evidence="3 4" key="1">
    <citation type="journal article" date="2005" name="Science">
        <title>The genome sequence of Trypanosoma cruzi, etiologic agent of Chagas disease.</title>
        <authorList>
            <person name="El-Sayed N.M."/>
            <person name="Myler P.J."/>
            <person name="Bartholomeu D.C."/>
            <person name="Nilsson D."/>
            <person name="Aggarwal G."/>
            <person name="Tran A.N."/>
            <person name="Ghedin E."/>
            <person name="Worthey E.A."/>
            <person name="Delcher A.L."/>
            <person name="Blandin G."/>
            <person name="Westenberger S.J."/>
            <person name="Caler E."/>
            <person name="Cerqueira G.C."/>
            <person name="Branche C."/>
            <person name="Haas B."/>
            <person name="Anupama A."/>
            <person name="Arner E."/>
            <person name="Aslund L."/>
            <person name="Attipoe P."/>
            <person name="Bontempi E."/>
            <person name="Bringaud F."/>
            <person name="Burton P."/>
            <person name="Cadag E."/>
            <person name="Campbell D.A."/>
            <person name="Carrington M."/>
            <person name="Crabtree J."/>
            <person name="Darban H."/>
            <person name="da Silveira J.F."/>
            <person name="de Jong P."/>
            <person name="Edwards K."/>
            <person name="Englund P.T."/>
            <person name="Fazelina G."/>
            <person name="Feldblyum T."/>
            <person name="Ferella M."/>
            <person name="Frasch A.C."/>
            <person name="Gull K."/>
            <person name="Horn D."/>
            <person name="Hou L."/>
            <person name="Huang Y."/>
            <person name="Kindlund E."/>
            <person name="Klingbeil M."/>
            <person name="Kluge S."/>
            <person name="Koo H."/>
            <person name="Lacerda D."/>
            <person name="Levin M.J."/>
            <person name="Lorenzi H."/>
            <person name="Louie T."/>
            <person name="Machado C.R."/>
            <person name="McCulloch R."/>
            <person name="McKenna A."/>
            <person name="Mizuno Y."/>
            <person name="Mottram J.C."/>
            <person name="Nelson S."/>
            <person name="Ochaya S."/>
            <person name="Osoegawa K."/>
            <person name="Pai G."/>
            <person name="Parsons M."/>
            <person name="Pentony M."/>
            <person name="Pettersson U."/>
            <person name="Pop M."/>
            <person name="Ramirez J.L."/>
            <person name="Rinta J."/>
            <person name="Robertson L."/>
            <person name="Salzberg S.L."/>
            <person name="Sanchez D.O."/>
            <person name="Seyler A."/>
            <person name="Sharma R."/>
            <person name="Shetty J."/>
            <person name="Simpson A.J."/>
            <person name="Sisk E."/>
            <person name="Tammi M.T."/>
            <person name="Tarleton R."/>
            <person name="Teixeira S."/>
            <person name="Van Aken S."/>
            <person name="Vogt C."/>
            <person name="Ward P.N."/>
            <person name="Wickstead B."/>
            <person name="Wortman J."/>
            <person name="White O."/>
            <person name="Fraser C.M."/>
            <person name="Stuart K.D."/>
            <person name="Andersson B."/>
        </authorList>
    </citation>
    <scope>NUCLEOTIDE SEQUENCE [LARGE SCALE GENOMIC DNA]</scope>
    <source>
        <strain evidence="3 4">CL Brener</strain>
    </source>
</reference>
<keyword evidence="1" id="KW-0812">Transmembrane</keyword>
<keyword evidence="2" id="KW-0732">Signal</keyword>
<dbReference type="GeneID" id="3541840"/>
<keyword evidence="4" id="KW-1185">Reference proteome</keyword>
<proteinExistence type="predicted"/>
<comment type="caution">
    <text evidence="3">The sequence shown here is derived from an EMBL/GenBank/DDBJ whole genome shotgun (WGS) entry which is preliminary data.</text>
</comment>
<feature type="chain" id="PRO_5004236805" description="Secreted protein" evidence="2">
    <location>
        <begin position="26"/>
        <end position="120"/>
    </location>
</feature>
<evidence type="ECO:0000256" key="1">
    <source>
        <dbReference type="SAM" id="Phobius"/>
    </source>
</evidence>
<dbReference type="EMBL" id="AAHK01000785">
    <property type="protein sequence ID" value="EAN89105.1"/>
    <property type="molecule type" value="Genomic_DNA"/>
</dbReference>
<keyword evidence="1" id="KW-0472">Membrane</keyword>
<name>Q4D9A0_TRYCC</name>
<dbReference type="InParanoid" id="Q4D9A0"/>
<organism evidence="3 4">
    <name type="scientific">Trypanosoma cruzi (strain CL Brener)</name>
    <dbReference type="NCBI Taxonomy" id="353153"/>
    <lineage>
        <taxon>Eukaryota</taxon>
        <taxon>Discoba</taxon>
        <taxon>Euglenozoa</taxon>
        <taxon>Kinetoplastea</taxon>
        <taxon>Metakinetoplastina</taxon>
        <taxon>Trypanosomatida</taxon>
        <taxon>Trypanosomatidae</taxon>
        <taxon>Trypanosoma</taxon>
        <taxon>Schizotrypanum</taxon>
    </lineage>
</organism>
<feature type="transmembrane region" description="Helical" evidence="1">
    <location>
        <begin position="39"/>
        <end position="57"/>
    </location>
</feature>
<dbReference type="Proteomes" id="UP000002296">
    <property type="component" value="Unassembled WGS sequence"/>
</dbReference>
<accession>Q4D9A0</accession>
<gene>
    <name evidence="3" type="ORF">Tc00.1047053510697.90</name>
</gene>
<evidence type="ECO:0000256" key="2">
    <source>
        <dbReference type="SAM" id="SignalP"/>
    </source>
</evidence>
<sequence>MCFLCGSSFAVCAVCELCLLREVASLPRTQRRRPDDVCVFWLHLFVFPFCLSILRSVRRSAHRLQPHYYYYYCCSHVYAENDDDGCMARVEAKIPVRTGAQSARAAGLRVVLVRSRMVNM</sequence>
<evidence type="ECO:0000313" key="4">
    <source>
        <dbReference type="Proteomes" id="UP000002296"/>
    </source>
</evidence>
<keyword evidence="1" id="KW-1133">Transmembrane helix</keyword>